<sequence length="172" mass="20272">MKEKTSIRIFQLHYVGQSIQLLFIQTMQLIVSLQIKLIPLHSSLSFPYLTAILKKRAYYFWKEREIGLIGPCSALYLILKPSEYMQIRCFPQKPSSKTVTHHQNRLLCNLRILKTQQDYNLKIWQGLREKDSKLKQNTKVGEVLVKNMKLSDLCRTLENSKNSFLSWKAHFL</sequence>
<keyword evidence="2" id="KW-1185">Reference proteome</keyword>
<comment type="caution">
    <text evidence="1">The sequence shown here is derived from an EMBL/GenBank/DDBJ whole genome shotgun (WGS) entry which is preliminary data.</text>
</comment>
<proteinExistence type="predicted"/>
<evidence type="ECO:0000313" key="1">
    <source>
        <dbReference type="EMBL" id="TNV81643.1"/>
    </source>
</evidence>
<reference evidence="1" key="1">
    <citation type="submission" date="2019-06" db="EMBL/GenBank/DDBJ databases">
        <authorList>
            <person name="Zheng W."/>
        </authorList>
    </citation>
    <scope>NUCLEOTIDE SEQUENCE</scope>
    <source>
        <strain evidence="1">QDHG01</strain>
    </source>
</reference>
<protein>
    <submittedName>
        <fullName evidence="1">Uncharacterized protein</fullName>
    </submittedName>
</protein>
<evidence type="ECO:0000313" key="2">
    <source>
        <dbReference type="Proteomes" id="UP000785679"/>
    </source>
</evidence>
<dbReference type="EMBL" id="RRYP01005890">
    <property type="protein sequence ID" value="TNV81643.1"/>
    <property type="molecule type" value="Genomic_DNA"/>
</dbReference>
<dbReference type="AlphaFoldDB" id="A0A8J8NV07"/>
<gene>
    <name evidence="1" type="ORF">FGO68_gene10696</name>
</gene>
<dbReference type="Proteomes" id="UP000785679">
    <property type="component" value="Unassembled WGS sequence"/>
</dbReference>
<organism evidence="1 2">
    <name type="scientific">Halteria grandinella</name>
    <dbReference type="NCBI Taxonomy" id="5974"/>
    <lineage>
        <taxon>Eukaryota</taxon>
        <taxon>Sar</taxon>
        <taxon>Alveolata</taxon>
        <taxon>Ciliophora</taxon>
        <taxon>Intramacronucleata</taxon>
        <taxon>Spirotrichea</taxon>
        <taxon>Stichotrichia</taxon>
        <taxon>Sporadotrichida</taxon>
        <taxon>Halteriidae</taxon>
        <taxon>Halteria</taxon>
    </lineage>
</organism>
<accession>A0A8J8NV07</accession>
<name>A0A8J8NV07_HALGN</name>